<dbReference type="InterPro" id="IPR023753">
    <property type="entry name" value="FAD/NAD-binding_dom"/>
</dbReference>
<dbReference type="GO" id="GO:0005737">
    <property type="term" value="C:cytoplasm"/>
    <property type="evidence" value="ECO:0007669"/>
    <property type="project" value="TreeGrafter"/>
</dbReference>
<keyword evidence="3" id="KW-0274">FAD</keyword>
<sequence>MVQNVVIVGAGPAGITIALQLAPKLDPSKHQLILISERPFFSHIIAGLRANVTTDGQLEDRAFLPLDKFFRPGRPGKFVQGRVERADGEHVYLENGESIPYAALIITTGSNWRGMLNFPHTKEELHKSLDTWREKFKTAKSVLIIGGGAVGLELAGEVLEYYPKTEVTLVHGQKLLLNPAYPDSFRKRLGDQFTKAGVKVLLDQTVLDVTADLTADLTGPVKTSKGEELNADVIIQAVGPTPNTTVVATLDPSVITPDSRVKVLPTLQVPLASGKRNVFVAGDIVDIQEQHSSIRAAAHAPIVVANVLSVLNGKDAAKKYKSGPEIIMLTRGKTGGLGYAGFLCGLTFPSWLVGTLKGKDLLTNLTHKTLGY</sequence>
<dbReference type="STRING" id="1314781.A0A165ZAF9"/>
<dbReference type="GO" id="GO:0050660">
    <property type="term" value="F:flavin adenine dinucleotide binding"/>
    <property type="evidence" value="ECO:0007669"/>
    <property type="project" value="TreeGrafter"/>
</dbReference>
<dbReference type="EMBL" id="KV426442">
    <property type="protein sequence ID" value="KZV80849.1"/>
    <property type="molecule type" value="Genomic_DNA"/>
</dbReference>
<gene>
    <name evidence="6" type="ORF">EXIGLDRAFT_845189</name>
</gene>
<dbReference type="InterPro" id="IPR036188">
    <property type="entry name" value="FAD/NAD-bd_sf"/>
</dbReference>
<dbReference type="PANTHER" id="PTHR43735:SF3">
    <property type="entry name" value="FERROPTOSIS SUPPRESSOR PROTEIN 1"/>
    <property type="match status" value="1"/>
</dbReference>
<keyword evidence="4" id="KW-0560">Oxidoreductase</keyword>
<accession>A0A165ZAF9</accession>
<feature type="domain" description="FAD/NAD(P)-binding" evidence="5">
    <location>
        <begin position="4"/>
        <end position="293"/>
    </location>
</feature>
<dbReference type="Gene3D" id="3.50.50.100">
    <property type="match status" value="1"/>
</dbReference>
<evidence type="ECO:0000313" key="6">
    <source>
        <dbReference type="EMBL" id="KZV80849.1"/>
    </source>
</evidence>
<proteinExistence type="inferred from homology"/>
<keyword evidence="7" id="KW-1185">Reference proteome</keyword>
<dbReference type="InParanoid" id="A0A165ZAF9"/>
<evidence type="ECO:0000259" key="5">
    <source>
        <dbReference type="Pfam" id="PF07992"/>
    </source>
</evidence>
<dbReference type="PRINTS" id="PR00469">
    <property type="entry name" value="PNDRDTASEII"/>
</dbReference>
<dbReference type="GO" id="GO:0004174">
    <property type="term" value="F:electron-transferring-flavoprotein dehydrogenase activity"/>
    <property type="evidence" value="ECO:0007669"/>
    <property type="project" value="TreeGrafter"/>
</dbReference>
<dbReference type="PANTHER" id="PTHR43735">
    <property type="entry name" value="APOPTOSIS-INDUCING FACTOR 1"/>
    <property type="match status" value="1"/>
</dbReference>
<evidence type="ECO:0000313" key="7">
    <source>
        <dbReference type="Proteomes" id="UP000077266"/>
    </source>
</evidence>
<evidence type="ECO:0000256" key="1">
    <source>
        <dbReference type="ARBA" id="ARBA00006442"/>
    </source>
</evidence>
<evidence type="ECO:0000256" key="4">
    <source>
        <dbReference type="ARBA" id="ARBA00023002"/>
    </source>
</evidence>
<dbReference type="Pfam" id="PF07992">
    <property type="entry name" value="Pyr_redox_2"/>
    <property type="match status" value="1"/>
</dbReference>
<comment type="similarity">
    <text evidence="1">Belongs to the FAD-dependent oxidoreductase family.</text>
</comment>
<organism evidence="6 7">
    <name type="scientific">Exidia glandulosa HHB12029</name>
    <dbReference type="NCBI Taxonomy" id="1314781"/>
    <lineage>
        <taxon>Eukaryota</taxon>
        <taxon>Fungi</taxon>
        <taxon>Dikarya</taxon>
        <taxon>Basidiomycota</taxon>
        <taxon>Agaricomycotina</taxon>
        <taxon>Agaricomycetes</taxon>
        <taxon>Auriculariales</taxon>
        <taxon>Exidiaceae</taxon>
        <taxon>Exidia</taxon>
    </lineage>
</organism>
<reference evidence="6 7" key="1">
    <citation type="journal article" date="2016" name="Mol. Biol. Evol.">
        <title>Comparative Genomics of Early-Diverging Mushroom-Forming Fungi Provides Insights into the Origins of Lignocellulose Decay Capabilities.</title>
        <authorList>
            <person name="Nagy L.G."/>
            <person name="Riley R."/>
            <person name="Tritt A."/>
            <person name="Adam C."/>
            <person name="Daum C."/>
            <person name="Floudas D."/>
            <person name="Sun H."/>
            <person name="Yadav J.S."/>
            <person name="Pangilinan J."/>
            <person name="Larsson K.H."/>
            <person name="Matsuura K."/>
            <person name="Barry K."/>
            <person name="Labutti K."/>
            <person name="Kuo R."/>
            <person name="Ohm R.A."/>
            <person name="Bhattacharya S.S."/>
            <person name="Shirouzu T."/>
            <person name="Yoshinaga Y."/>
            <person name="Martin F.M."/>
            <person name="Grigoriev I.V."/>
            <person name="Hibbett D.S."/>
        </authorList>
    </citation>
    <scope>NUCLEOTIDE SEQUENCE [LARGE SCALE GENOMIC DNA]</scope>
    <source>
        <strain evidence="6 7">HHB12029</strain>
    </source>
</reference>
<protein>
    <submittedName>
        <fullName evidence="6">FAD/NAD(P)-binding domain-containing protein</fullName>
    </submittedName>
</protein>
<dbReference type="AlphaFoldDB" id="A0A165ZAF9"/>
<dbReference type="SUPFAM" id="SSF51905">
    <property type="entry name" value="FAD/NAD(P)-binding domain"/>
    <property type="match status" value="1"/>
</dbReference>
<dbReference type="OrthoDB" id="202203at2759"/>
<evidence type="ECO:0000256" key="2">
    <source>
        <dbReference type="ARBA" id="ARBA00022630"/>
    </source>
</evidence>
<dbReference type="Proteomes" id="UP000077266">
    <property type="component" value="Unassembled WGS sequence"/>
</dbReference>
<keyword evidence="2" id="KW-0285">Flavoprotein</keyword>
<name>A0A165ZAF9_EXIGL</name>
<dbReference type="PRINTS" id="PR00368">
    <property type="entry name" value="FADPNR"/>
</dbReference>
<evidence type="ECO:0000256" key="3">
    <source>
        <dbReference type="ARBA" id="ARBA00022827"/>
    </source>
</evidence>